<feature type="compositionally biased region" description="Low complexity" evidence="8">
    <location>
        <begin position="12"/>
        <end position="24"/>
    </location>
</feature>
<feature type="transmembrane region" description="Helical" evidence="9">
    <location>
        <begin position="1029"/>
        <end position="1052"/>
    </location>
</feature>
<dbReference type="InterPro" id="IPR052076">
    <property type="entry name" value="TRP_cation_channel"/>
</dbReference>
<keyword evidence="2" id="KW-0716">Sensory transduction</keyword>
<sequence length="1192" mass="132090">MWQADGETTMTSPSEPQAAPAPAGDGDGADPRTSNTGVNQRRKDPYRHILPQKMSFHTTGVLATFLRPPSGSGRRTASVAPSDDPALTKTGTPKRGKRKSSILVQNDLLRRIAPSSASNNHISFKPGKRGSSTLQGHDLKMNFSRTAGNDTDQYNADGYAALHMAAQSNHIGWMKEILQSGANVDLPAGNTGFTPLHLAARYRCLEAVALLLKSDASCNASTHLGQRPIHLAARRGHVAIVRVLLENDKDQVKAVDKDLMTPLHMAAINGDVDVCQLLIDSGVDIRARDVSNMTALMMACATGHQTFIQCLLQSASQQGLKSQDLLMDTDNEMKTVLHIAVSNGYLELARFLVDSGADVNAQNELGQTPLHLTAVVGNTDMAELLLDFGASIKKGDNDLMTPLHRAAMYNRLSMVQLLLDKGANINAREKDDFTPLLCACWRGHGEIVNLLIRRGANLRLHDHEQKTCLHWSVEMGHVEIVKSLFEAGGPLMLGFQDRTDQTVLHYAAEIANVELLNLLLDKGAKADTRDIDEKTPLHIASQFGHLACVEILLKHCPNLLNADDVDGMTPLLLASHNGHPNIVRFLLDTGADIASKNDEWRTALALAVSRNHVSNVSVLIEHNADINAVDRQKNTPLHLACNAGHHPVAQLLLAAGADVTYCNTVGLYPLDLAIQRQHTGIAKAILTSRNWESALSNHSDDGVPPMKKLIKDMPDAALLVLDHCVKKSHSDPHHPDLEITYDYSYIDSGPDNHLSKASNVSGENKRFFGVETMVKYKREKLLSHELSQSILSRKWSTFAGVIYMLDFLLYLIYLGCMVHYTSSSQLITSESQLDSKGCVEVQPNDTAYIYNEEGVVIRVADPWLWVTQSGIQIYCLLLLLVKLVHILQMRFAFFLDVTNYVVVTLCASSLVFVYPPFYPPCALQWNSGAIANFLAGIHFILYIQPIKYFGIYVGMFLTTSKSLLRAMTVYVFFFFAFGMGFFICLSRLDAFRTPGDALLTTLVMTLGEISKADIFDGGVSLVPFQNCSYFLFLLFLFMMPMVLTNLTIGIAVGDIKAIFKSAYLKQQQIVIDLILGYETKLPRFLQRRIYKSKVTVKPNKQTKETWKKLKRFLFGNAYSTFFTKDQGSKASKPSMKEIVNELRHNQRKILMQDVVLKRHTDTLRRIADNFGISNELGELSTFQETMSGLHSD</sequence>
<feature type="repeat" description="ANK" evidence="7">
    <location>
        <begin position="191"/>
        <end position="223"/>
    </location>
</feature>
<dbReference type="PANTHER" id="PTHR47143:SF3">
    <property type="entry name" value="PWWP DOMAIN-CONTAINING PROTEIN"/>
    <property type="match status" value="1"/>
</dbReference>
<dbReference type="PRINTS" id="PR01415">
    <property type="entry name" value="ANKYRIN"/>
</dbReference>
<dbReference type="SMART" id="SM00248">
    <property type="entry name" value="ANK"/>
    <property type="match status" value="16"/>
</dbReference>
<keyword evidence="11" id="KW-1185">Reference proteome</keyword>
<evidence type="ECO:0008006" key="12">
    <source>
        <dbReference type="Google" id="ProtNLM"/>
    </source>
</evidence>
<keyword evidence="1" id="KW-0813">Transport</keyword>
<proteinExistence type="predicted"/>
<dbReference type="EnsemblMetazoa" id="XM_038208364.1">
    <property type="protein sequence ID" value="XP_038064292.1"/>
    <property type="gene ID" value="LOC119734800"/>
</dbReference>
<protein>
    <recommendedName>
        <fullName evidence="12">Transient receptor potential cation channel subfamily A member 1</fullName>
    </recommendedName>
</protein>
<feature type="repeat" description="ANK" evidence="7">
    <location>
        <begin position="532"/>
        <end position="564"/>
    </location>
</feature>
<evidence type="ECO:0000256" key="5">
    <source>
        <dbReference type="ARBA" id="ARBA00023065"/>
    </source>
</evidence>
<organism evidence="10 11">
    <name type="scientific">Patiria miniata</name>
    <name type="common">Bat star</name>
    <name type="synonym">Asterina miniata</name>
    <dbReference type="NCBI Taxonomy" id="46514"/>
    <lineage>
        <taxon>Eukaryota</taxon>
        <taxon>Metazoa</taxon>
        <taxon>Echinodermata</taxon>
        <taxon>Eleutherozoa</taxon>
        <taxon>Asterozoa</taxon>
        <taxon>Asteroidea</taxon>
        <taxon>Valvatacea</taxon>
        <taxon>Valvatida</taxon>
        <taxon>Asterinidae</taxon>
        <taxon>Patiria</taxon>
    </lineage>
</organism>
<dbReference type="EnsemblMetazoa" id="XM_038208365.1">
    <property type="protein sequence ID" value="XP_038064293.1"/>
    <property type="gene ID" value="LOC119734800"/>
</dbReference>
<keyword evidence="6" id="KW-0407">Ion channel</keyword>
<dbReference type="GO" id="GO:1902495">
    <property type="term" value="C:transmembrane transporter complex"/>
    <property type="evidence" value="ECO:0007669"/>
    <property type="project" value="TreeGrafter"/>
</dbReference>
<feature type="compositionally biased region" description="Polar residues" evidence="8">
    <location>
        <begin position="1"/>
        <end position="11"/>
    </location>
</feature>
<dbReference type="InterPro" id="IPR002110">
    <property type="entry name" value="Ankyrin_rpt"/>
</dbReference>
<evidence type="ECO:0000313" key="10">
    <source>
        <dbReference type="EnsemblMetazoa" id="XP_038064292.1"/>
    </source>
</evidence>
<dbReference type="RefSeq" id="XP_038064289.1">
    <property type="nucleotide sequence ID" value="XM_038208361.1"/>
</dbReference>
<dbReference type="InterPro" id="IPR036770">
    <property type="entry name" value="Ankyrin_rpt-contain_sf"/>
</dbReference>
<feature type="repeat" description="ANK" evidence="7">
    <location>
        <begin position="332"/>
        <end position="364"/>
    </location>
</feature>
<feature type="repeat" description="ANK" evidence="7">
    <location>
        <begin position="599"/>
        <end position="631"/>
    </location>
</feature>
<feature type="transmembrane region" description="Helical" evidence="9">
    <location>
        <begin position="963"/>
        <end position="988"/>
    </location>
</feature>
<feature type="repeat" description="ANK" evidence="7">
    <location>
        <begin position="365"/>
        <end position="397"/>
    </location>
</feature>
<keyword evidence="9" id="KW-1133">Transmembrane helix</keyword>
<feature type="repeat" description="ANK" evidence="7">
    <location>
        <begin position="499"/>
        <end position="531"/>
    </location>
</feature>
<dbReference type="SUPFAM" id="SSF48403">
    <property type="entry name" value="Ankyrin repeat"/>
    <property type="match status" value="2"/>
</dbReference>
<dbReference type="RefSeq" id="XP_038064291.1">
    <property type="nucleotide sequence ID" value="XM_038208363.1"/>
</dbReference>
<evidence type="ECO:0000256" key="2">
    <source>
        <dbReference type="ARBA" id="ARBA00022606"/>
    </source>
</evidence>
<dbReference type="Pfam" id="PF12796">
    <property type="entry name" value="Ank_2"/>
    <property type="match status" value="6"/>
</dbReference>
<feature type="region of interest" description="Disordered" evidence="8">
    <location>
        <begin position="114"/>
        <end position="136"/>
    </location>
</feature>
<dbReference type="EnsemblMetazoa" id="XM_038208363.1">
    <property type="protein sequence ID" value="XP_038064291.1"/>
    <property type="gene ID" value="LOC119734800"/>
</dbReference>
<dbReference type="PROSITE" id="PS50088">
    <property type="entry name" value="ANK_REPEAT"/>
    <property type="match status" value="13"/>
</dbReference>
<feature type="repeat" description="ANK" evidence="7">
    <location>
        <begin position="431"/>
        <end position="463"/>
    </location>
</feature>
<dbReference type="PROSITE" id="PS50297">
    <property type="entry name" value="ANK_REP_REGION"/>
    <property type="match status" value="13"/>
</dbReference>
<dbReference type="GO" id="GO:0022857">
    <property type="term" value="F:transmembrane transporter activity"/>
    <property type="evidence" value="ECO:0007669"/>
    <property type="project" value="TreeGrafter"/>
</dbReference>
<feature type="repeat" description="ANK" evidence="7">
    <location>
        <begin position="258"/>
        <end position="290"/>
    </location>
</feature>
<keyword evidence="9" id="KW-0472">Membrane</keyword>
<keyword evidence="3" id="KW-0677">Repeat</keyword>
<evidence type="ECO:0000256" key="8">
    <source>
        <dbReference type="SAM" id="MobiDB-lite"/>
    </source>
</evidence>
<dbReference type="RefSeq" id="XP_038064293.1">
    <property type="nucleotide sequence ID" value="XM_038208365.1"/>
</dbReference>
<feature type="repeat" description="ANK" evidence="7">
    <location>
        <begin position="566"/>
        <end position="598"/>
    </location>
</feature>
<dbReference type="EnsemblMetazoa" id="XM_038208362.1">
    <property type="protein sequence ID" value="XP_038064290.1"/>
    <property type="gene ID" value="LOC119734800"/>
</dbReference>
<dbReference type="OrthoDB" id="1661883at2759"/>
<dbReference type="PANTHER" id="PTHR47143">
    <property type="entry name" value="TRANSIENT RECEPTOR POTENTIAL CATION CHANNEL PROTEIN PAINLESS"/>
    <property type="match status" value="1"/>
</dbReference>
<feature type="transmembrane region" description="Helical" evidence="9">
    <location>
        <begin position="798"/>
        <end position="820"/>
    </location>
</feature>
<feature type="repeat" description="ANK" evidence="7">
    <location>
        <begin position="157"/>
        <end position="189"/>
    </location>
</feature>
<evidence type="ECO:0000256" key="7">
    <source>
        <dbReference type="PROSITE-ProRule" id="PRU00023"/>
    </source>
</evidence>
<dbReference type="RefSeq" id="XP_038064290.1">
    <property type="nucleotide sequence ID" value="XM_038208362.1"/>
</dbReference>
<dbReference type="RefSeq" id="XP_038064292.1">
    <property type="nucleotide sequence ID" value="XM_038208364.1"/>
</dbReference>
<dbReference type="AlphaFoldDB" id="A0A914AKN9"/>
<feature type="repeat" description="ANK" evidence="7">
    <location>
        <begin position="224"/>
        <end position="250"/>
    </location>
</feature>
<feature type="repeat" description="ANK" evidence="7">
    <location>
        <begin position="632"/>
        <end position="664"/>
    </location>
</feature>
<reference evidence="10" key="1">
    <citation type="submission" date="2022-11" db="UniProtKB">
        <authorList>
            <consortium name="EnsemblMetazoa"/>
        </authorList>
    </citation>
    <scope>IDENTIFICATION</scope>
</reference>
<feature type="region of interest" description="Disordered" evidence="8">
    <location>
        <begin position="1"/>
        <end position="101"/>
    </location>
</feature>
<feature type="repeat" description="ANK" evidence="7">
    <location>
        <begin position="398"/>
        <end position="430"/>
    </location>
</feature>
<keyword evidence="4 7" id="KW-0040">ANK repeat</keyword>
<keyword evidence="5" id="KW-0406">Ion transport</keyword>
<dbReference type="OMA" id="WRGAWIS"/>
<dbReference type="Gene3D" id="1.25.40.20">
    <property type="entry name" value="Ankyrin repeat-containing domain"/>
    <property type="match status" value="5"/>
</dbReference>
<evidence type="ECO:0000256" key="1">
    <source>
        <dbReference type="ARBA" id="ARBA00022448"/>
    </source>
</evidence>
<name>A0A914AKN9_PATMI</name>
<keyword evidence="9" id="KW-0812">Transmembrane</keyword>
<evidence type="ECO:0000256" key="9">
    <source>
        <dbReference type="SAM" id="Phobius"/>
    </source>
</evidence>
<dbReference type="GeneID" id="119734800"/>
<feature type="transmembrane region" description="Helical" evidence="9">
    <location>
        <begin position="893"/>
        <end position="917"/>
    </location>
</feature>
<accession>A0A914AKN9</accession>
<evidence type="ECO:0000313" key="11">
    <source>
        <dbReference type="Proteomes" id="UP000887568"/>
    </source>
</evidence>
<evidence type="ECO:0000256" key="4">
    <source>
        <dbReference type="ARBA" id="ARBA00023043"/>
    </source>
</evidence>
<dbReference type="GO" id="GO:0034220">
    <property type="term" value="P:monoatomic ion transmembrane transport"/>
    <property type="evidence" value="ECO:0007669"/>
    <property type="project" value="UniProtKB-KW"/>
</dbReference>
<dbReference type="Proteomes" id="UP000887568">
    <property type="component" value="Unplaced"/>
</dbReference>
<dbReference type="EnsemblMetazoa" id="XM_038208361.1">
    <property type="protein sequence ID" value="XP_038064289.1"/>
    <property type="gene ID" value="LOC119734800"/>
</dbReference>
<evidence type="ECO:0000256" key="6">
    <source>
        <dbReference type="ARBA" id="ARBA00023303"/>
    </source>
</evidence>
<evidence type="ECO:0000256" key="3">
    <source>
        <dbReference type="ARBA" id="ARBA00022737"/>
    </source>
</evidence>